<feature type="transmembrane region" description="Helical" evidence="5">
    <location>
        <begin position="335"/>
        <end position="357"/>
    </location>
</feature>
<dbReference type="GO" id="GO:0004252">
    <property type="term" value="F:serine-type endopeptidase activity"/>
    <property type="evidence" value="ECO:0007669"/>
    <property type="project" value="InterPro"/>
</dbReference>
<name>A0A346PC64_9EURY</name>
<evidence type="ECO:0000256" key="2">
    <source>
        <dbReference type="ARBA" id="ARBA00022692"/>
    </source>
</evidence>
<evidence type="ECO:0000313" key="6">
    <source>
        <dbReference type="EMBL" id="AXR77109.1"/>
    </source>
</evidence>
<dbReference type="EMBL" id="CP024047">
    <property type="protein sequence ID" value="AXR77109.1"/>
    <property type="molecule type" value="Genomic_DNA"/>
</dbReference>
<evidence type="ECO:0000256" key="1">
    <source>
        <dbReference type="ARBA" id="ARBA00004370"/>
    </source>
</evidence>
<accession>A0A346PC64</accession>
<evidence type="ECO:0000256" key="5">
    <source>
        <dbReference type="SAM" id="Phobius"/>
    </source>
</evidence>
<dbReference type="NCBIfam" id="TIGR02228">
    <property type="entry name" value="sigpep_I_arch"/>
    <property type="match status" value="1"/>
</dbReference>
<proteinExistence type="predicted"/>
<dbReference type="AlphaFoldDB" id="A0A346PC64"/>
<sequence>MSRGLQLLVLTAVVALLAGQLLGQPVLLGFVETGSMEPTIETGDGFVAVPSQLVGEPEPGDVVVFDAQEIEGGGLTTHRVVDETDTGYVTQGDANPFTDQDSAEPPVQDAQVVATALQVDGSVVTINSLGTAVMTIGETLERGQTWLAATFGVRSFLGTTGLAYLLLGLSVVLYALETIRERRDRSPRDGGSDSGERALEELDPRLLAAGFALVVVVAASAAMLVPAGTHSYDVVSAEFESDRPLVIEQGTTEEIPHEIPNGGFVPIVSYVEPGSGSVGVDLESTTVGPRSEGETTVAIEAPEETGYYPTYVTEHRYLYVLPAPVLDVLYDVHPWVPFVAINAILGGGLYLLGRYLLGPADPRARRATIRERGPRRSILRRLY</sequence>
<evidence type="ECO:0000256" key="4">
    <source>
        <dbReference type="ARBA" id="ARBA00023136"/>
    </source>
</evidence>
<dbReference type="CDD" id="cd06530">
    <property type="entry name" value="S26_SPase_I"/>
    <property type="match status" value="1"/>
</dbReference>
<organism evidence="6 7">
    <name type="scientific">Natrarchaeobaculum sulfurireducens</name>
    <dbReference type="NCBI Taxonomy" id="2044521"/>
    <lineage>
        <taxon>Archaea</taxon>
        <taxon>Methanobacteriati</taxon>
        <taxon>Methanobacteriota</taxon>
        <taxon>Stenosarchaea group</taxon>
        <taxon>Halobacteria</taxon>
        <taxon>Halobacteriales</taxon>
        <taxon>Natrialbaceae</taxon>
        <taxon>Natrarchaeobaculum</taxon>
    </lineage>
</organism>
<keyword evidence="4 5" id="KW-0472">Membrane</keyword>
<feature type="transmembrane region" description="Helical" evidence="5">
    <location>
        <begin position="156"/>
        <end position="176"/>
    </location>
</feature>
<evidence type="ECO:0000256" key="3">
    <source>
        <dbReference type="ARBA" id="ARBA00022989"/>
    </source>
</evidence>
<keyword evidence="2 5" id="KW-0812">Transmembrane</keyword>
<dbReference type="GO" id="GO:0016020">
    <property type="term" value="C:membrane"/>
    <property type="evidence" value="ECO:0007669"/>
    <property type="project" value="UniProtKB-SubCell"/>
</dbReference>
<evidence type="ECO:0000313" key="7">
    <source>
        <dbReference type="Proteomes" id="UP000258707"/>
    </source>
</evidence>
<dbReference type="InterPro" id="IPR019533">
    <property type="entry name" value="Peptidase_S26"/>
</dbReference>
<dbReference type="InterPro" id="IPR036286">
    <property type="entry name" value="LexA/Signal_pep-like_sf"/>
</dbReference>
<dbReference type="KEGG" id="nan:AArc1_0767"/>
<gene>
    <name evidence="6" type="ORF">AArc1_0767</name>
</gene>
<keyword evidence="3 5" id="KW-1133">Transmembrane helix</keyword>
<dbReference type="SUPFAM" id="SSF51306">
    <property type="entry name" value="LexA/Signal peptidase"/>
    <property type="match status" value="1"/>
</dbReference>
<dbReference type="Proteomes" id="UP000258707">
    <property type="component" value="Chromosome"/>
</dbReference>
<comment type="subcellular location">
    <subcellularLocation>
        <location evidence="1">Membrane</location>
    </subcellularLocation>
</comment>
<dbReference type="InterPro" id="IPR001733">
    <property type="entry name" value="Peptidase_S26B"/>
</dbReference>
<reference evidence="7" key="1">
    <citation type="submission" date="2017-10" db="EMBL/GenBank/DDBJ databases">
        <title>Phenotypic and genomic properties of facultatively anaerobic sulfur-reducing natronoarchaea from hypersaline soda lakes.</title>
        <authorList>
            <person name="Sorokin D.Y."/>
            <person name="Kublanov I.V."/>
            <person name="Roman P."/>
            <person name="Sinninghe Damste J.S."/>
            <person name="Golyshin P.N."/>
            <person name="Rojo D."/>
            <person name="Ciordia S."/>
            <person name="Mena Md.C."/>
            <person name="Ferrer M."/>
            <person name="Messina E."/>
            <person name="Smedile F."/>
            <person name="La Spada G."/>
            <person name="La Cono V."/>
            <person name="Yakimov M.M."/>
        </authorList>
    </citation>
    <scope>NUCLEOTIDE SEQUENCE [LARGE SCALE GENOMIC DNA]</scope>
    <source>
        <strain evidence="7">AArc1</strain>
    </source>
</reference>
<dbReference type="GO" id="GO:0006465">
    <property type="term" value="P:signal peptide processing"/>
    <property type="evidence" value="ECO:0007669"/>
    <property type="project" value="InterPro"/>
</dbReference>
<protein>
    <submittedName>
        <fullName evidence="6">Signal peptidase I</fullName>
    </submittedName>
</protein>
<feature type="transmembrane region" description="Helical" evidence="5">
    <location>
        <begin position="206"/>
        <end position="225"/>
    </location>
</feature>